<dbReference type="Pfam" id="PF14947">
    <property type="entry name" value="HTH_45"/>
    <property type="match status" value="1"/>
</dbReference>
<organism evidence="2 3">
    <name type="scientific">Nitrososphaera gargensis (strain Ga9.2)</name>
    <dbReference type="NCBI Taxonomy" id="1237085"/>
    <lineage>
        <taxon>Archaea</taxon>
        <taxon>Nitrososphaerota</taxon>
        <taxon>Nitrososphaeria</taxon>
        <taxon>Nitrososphaerales</taxon>
        <taxon>Nitrososphaeraceae</taxon>
        <taxon>Nitrososphaera</taxon>
    </lineage>
</organism>
<dbReference type="BioCyc" id="CNIT1237085:G1324-2608-MONOMER"/>
<evidence type="ECO:0000313" key="3">
    <source>
        <dbReference type="Proteomes" id="UP000008037"/>
    </source>
</evidence>
<dbReference type="RefSeq" id="WP_015020065.1">
    <property type="nucleotide sequence ID" value="NC_018719.1"/>
</dbReference>
<sequence>MRNRQKDEIMRDILYSAQGGAGITKIMFHAYLTHGQAKEYTQLLIKSGLLEQDLETGSLRQFRTTPKGIEYLGAVERMSDMLAIETRRAAKPDDASPLSLL</sequence>
<accession>K0IHW8</accession>
<dbReference type="KEGG" id="nga:Ngar_c26080"/>
<reference evidence="2 3" key="1">
    <citation type="journal article" date="2012" name="Environ. Microbiol.">
        <title>The genome of the ammonia-oxidizing Candidatus Nitrososphaera gargensis: insights into metabolic versatility and environmental adaptations.</title>
        <authorList>
            <person name="Spang A."/>
            <person name="Poehlein A."/>
            <person name="Offre P."/>
            <person name="Zumbragel S."/>
            <person name="Haider S."/>
            <person name="Rychlik N."/>
            <person name="Nowka B."/>
            <person name="Schmeisser C."/>
            <person name="Lebedeva E.V."/>
            <person name="Rattei T."/>
            <person name="Bohm C."/>
            <person name="Schmid M."/>
            <person name="Galushko A."/>
            <person name="Hatzenpichler R."/>
            <person name="Weinmaier T."/>
            <person name="Daniel R."/>
            <person name="Schleper C."/>
            <person name="Spieck E."/>
            <person name="Streit W."/>
            <person name="Wagner M."/>
        </authorList>
    </citation>
    <scope>NUCLEOTIDE SEQUENCE [LARGE SCALE GENOMIC DNA]</scope>
    <source>
        <strain evidence="3">Ga9.2</strain>
    </source>
</reference>
<dbReference type="InterPro" id="IPR036390">
    <property type="entry name" value="WH_DNA-bd_sf"/>
</dbReference>
<gene>
    <name evidence="2" type="ordered locus">Ngar_c26080</name>
</gene>
<feature type="domain" description="ArnR1-like winged helix-turn-helix" evidence="1">
    <location>
        <begin position="4"/>
        <end position="81"/>
    </location>
</feature>
<dbReference type="InterPro" id="IPR036388">
    <property type="entry name" value="WH-like_DNA-bd_sf"/>
</dbReference>
<dbReference type="OrthoDB" id="56623at2157"/>
<evidence type="ECO:0000313" key="2">
    <source>
        <dbReference type="EMBL" id="AFU59530.1"/>
    </source>
</evidence>
<proteinExistence type="predicted"/>
<dbReference type="Proteomes" id="UP000008037">
    <property type="component" value="Chromosome"/>
</dbReference>
<dbReference type="AlphaFoldDB" id="K0IHW8"/>
<evidence type="ECO:0000259" key="1">
    <source>
        <dbReference type="Pfam" id="PF14947"/>
    </source>
</evidence>
<protein>
    <recommendedName>
        <fullName evidence="1">ArnR1-like winged helix-turn-helix domain-containing protein</fullName>
    </recommendedName>
</protein>
<dbReference type="EMBL" id="CP002408">
    <property type="protein sequence ID" value="AFU59530.1"/>
    <property type="molecule type" value="Genomic_DNA"/>
</dbReference>
<dbReference type="Gene3D" id="1.10.10.10">
    <property type="entry name" value="Winged helix-like DNA-binding domain superfamily/Winged helix DNA-binding domain"/>
    <property type="match status" value="1"/>
</dbReference>
<dbReference type="SUPFAM" id="SSF46785">
    <property type="entry name" value="Winged helix' DNA-binding domain"/>
    <property type="match status" value="1"/>
</dbReference>
<dbReference type="InterPro" id="IPR038723">
    <property type="entry name" value="ArnR1-like_HTH"/>
</dbReference>
<name>K0IHW8_NITGG</name>
<dbReference type="GeneID" id="13794627"/>
<dbReference type="HOGENOM" id="CLU_159725_0_1_2"/>
<keyword evidence="3" id="KW-1185">Reference proteome</keyword>
<dbReference type="InParanoid" id="K0IHW8"/>